<dbReference type="InterPro" id="IPR005693">
    <property type="entry name" value="Mce"/>
</dbReference>
<keyword evidence="6" id="KW-1185">Reference proteome</keyword>
<keyword evidence="2" id="KW-0732">Signal</keyword>
<dbReference type="Pfam" id="PF02470">
    <property type="entry name" value="MlaD"/>
    <property type="match status" value="1"/>
</dbReference>
<dbReference type="InterPro" id="IPR003399">
    <property type="entry name" value="Mce/MlaD"/>
</dbReference>
<feature type="chain" id="PRO_5047362359" description="MCE family protein" evidence="2">
    <location>
        <begin position="23"/>
        <end position="524"/>
    </location>
</feature>
<dbReference type="Pfam" id="PF11887">
    <property type="entry name" value="Mce4_CUP1"/>
    <property type="match status" value="1"/>
</dbReference>
<evidence type="ECO:0000259" key="3">
    <source>
        <dbReference type="Pfam" id="PF02470"/>
    </source>
</evidence>
<dbReference type="PROSITE" id="PS51257">
    <property type="entry name" value="PROKAR_LIPOPROTEIN"/>
    <property type="match status" value="1"/>
</dbReference>
<evidence type="ECO:0008006" key="7">
    <source>
        <dbReference type="Google" id="ProtNLM"/>
    </source>
</evidence>
<evidence type="ECO:0000256" key="2">
    <source>
        <dbReference type="SAM" id="SignalP"/>
    </source>
</evidence>
<dbReference type="PANTHER" id="PTHR33371">
    <property type="entry name" value="INTERMEMBRANE PHOSPHOLIPID TRANSPORT SYSTEM BINDING PROTEIN MLAD-RELATED"/>
    <property type="match status" value="1"/>
</dbReference>
<name>A0ABP5KH77_9ACTN</name>
<feature type="region of interest" description="Disordered" evidence="1">
    <location>
        <begin position="495"/>
        <end position="524"/>
    </location>
</feature>
<feature type="signal peptide" evidence="2">
    <location>
        <begin position="1"/>
        <end position="22"/>
    </location>
</feature>
<reference evidence="6" key="1">
    <citation type="journal article" date="2019" name="Int. J. Syst. Evol. Microbiol.">
        <title>The Global Catalogue of Microorganisms (GCM) 10K type strain sequencing project: providing services to taxonomists for standard genome sequencing and annotation.</title>
        <authorList>
            <consortium name="The Broad Institute Genomics Platform"/>
            <consortium name="The Broad Institute Genome Sequencing Center for Infectious Disease"/>
            <person name="Wu L."/>
            <person name="Ma J."/>
        </authorList>
    </citation>
    <scope>NUCLEOTIDE SEQUENCE [LARGE SCALE GENOMIC DNA]</scope>
    <source>
        <strain evidence="6">JCM 16021</strain>
    </source>
</reference>
<dbReference type="NCBIfam" id="TIGR00996">
    <property type="entry name" value="Mtu_fam_mce"/>
    <property type="match status" value="1"/>
</dbReference>
<evidence type="ECO:0000259" key="4">
    <source>
        <dbReference type="Pfam" id="PF11887"/>
    </source>
</evidence>
<dbReference type="PANTHER" id="PTHR33371:SF15">
    <property type="entry name" value="LIPOPROTEIN LPRN"/>
    <property type="match status" value="1"/>
</dbReference>
<protein>
    <recommendedName>
        <fullName evidence="7">MCE family protein</fullName>
    </recommendedName>
</protein>
<comment type="caution">
    <text evidence="5">The sequence shown here is derived from an EMBL/GenBank/DDBJ whole genome shotgun (WGS) entry which is preliminary data.</text>
</comment>
<accession>A0ABP5KH77</accession>
<evidence type="ECO:0000313" key="6">
    <source>
        <dbReference type="Proteomes" id="UP001500575"/>
    </source>
</evidence>
<evidence type="ECO:0000256" key="1">
    <source>
        <dbReference type="SAM" id="MobiDB-lite"/>
    </source>
</evidence>
<sequence length="524" mass="55429">MSRLRLLLVSLASVLLLPLLTACDFDVYQLPLPGGTDTGDQPITVTVKFRDVLDLVPQSTVKVNDVSVGKVTDVRLDGAVAEVTLELRNDVGLPDNTLAELRQTSLLGEKFVSLGPPEPGAGAGRLEDGDVIPLERSGRNPEVEEVLGALSLLLNGGGVGQLKTISSEINNALEGREGSAKSVLTQVRVLMQQLDENKADIVDAIEALNRLSIETGKHLDTIDAALDELPSALDSLDKQRGDLVRMLKALDDLSGVGVRVIRASKTATIDSLQQLDPVLTQLAAAGDDFANAFHVFLTYPFVDEVVGRDPQVARNLHMGDYTNLSIQLELDLSDLLPSLPSLPTLPPLPSLPTALPTVPLPSLPTPTLLPTELDPTKIVDDVLACLASGDLNSEACLKLLSTLQGILALQEACKKPENQNATVCQQLNQVPELPDPTDPTLTVPTMPLPSISVPTIPGVGRAPVGSLDTYGPRGPTWGDLMDRFDPDLVSLMVPGLVTAGSDAGSDEGSDKGSDEGSDEGRDGR</sequence>
<gene>
    <name evidence="5" type="ORF">GCM10009843_33820</name>
</gene>
<dbReference type="InterPro" id="IPR052336">
    <property type="entry name" value="MlaD_Phospholipid_Transporter"/>
</dbReference>
<dbReference type="InterPro" id="IPR024516">
    <property type="entry name" value="Mce_C"/>
</dbReference>
<dbReference type="Proteomes" id="UP001500575">
    <property type="component" value="Unassembled WGS sequence"/>
</dbReference>
<evidence type="ECO:0000313" key="5">
    <source>
        <dbReference type="EMBL" id="GAA2130864.1"/>
    </source>
</evidence>
<feature type="compositionally biased region" description="Basic and acidic residues" evidence="1">
    <location>
        <begin position="508"/>
        <end position="524"/>
    </location>
</feature>
<organism evidence="5 6">
    <name type="scientific">Nocardioides bigeumensis</name>
    <dbReference type="NCBI Taxonomy" id="433657"/>
    <lineage>
        <taxon>Bacteria</taxon>
        <taxon>Bacillati</taxon>
        <taxon>Actinomycetota</taxon>
        <taxon>Actinomycetes</taxon>
        <taxon>Propionibacteriales</taxon>
        <taxon>Nocardioidaceae</taxon>
        <taxon>Nocardioides</taxon>
    </lineage>
</organism>
<dbReference type="EMBL" id="BAAAQQ010000013">
    <property type="protein sequence ID" value="GAA2130864.1"/>
    <property type="molecule type" value="Genomic_DNA"/>
</dbReference>
<feature type="domain" description="Mce/MlaD" evidence="3">
    <location>
        <begin position="42"/>
        <end position="116"/>
    </location>
</feature>
<dbReference type="RefSeq" id="WP_344304990.1">
    <property type="nucleotide sequence ID" value="NZ_BAAAQQ010000013.1"/>
</dbReference>
<feature type="domain" description="Mammalian cell entry C-terminal" evidence="4">
    <location>
        <begin position="124"/>
        <end position="292"/>
    </location>
</feature>
<proteinExistence type="predicted"/>